<gene>
    <name evidence="2" type="ORF">PoB_005845200</name>
</gene>
<feature type="compositionally biased region" description="Basic and acidic residues" evidence="1">
    <location>
        <begin position="34"/>
        <end position="48"/>
    </location>
</feature>
<comment type="caution">
    <text evidence="2">The sequence shown here is derived from an EMBL/GenBank/DDBJ whole genome shotgun (WGS) entry which is preliminary data.</text>
</comment>
<sequence>MPPPKRPRRKKGVLLLASLASQNLHCDIPNALSQEKEEEKKEEKERMRRTTKMRRRSGRRRGEKKRRRKRGRGKGKE</sequence>
<accession>A0AAV4CJS3</accession>
<organism evidence="2 3">
    <name type="scientific">Plakobranchus ocellatus</name>
    <dbReference type="NCBI Taxonomy" id="259542"/>
    <lineage>
        <taxon>Eukaryota</taxon>
        <taxon>Metazoa</taxon>
        <taxon>Spiralia</taxon>
        <taxon>Lophotrochozoa</taxon>
        <taxon>Mollusca</taxon>
        <taxon>Gastropoda</taxon>
        <taxon>Heterobranchia</taxon>
        <taxon>Euthyneura</taxon>
        <taxon>Panpulmonata</taxon>
        <taxon>Sacoglossa</taxon>
        <taxon>Placobranchoidea</taxon>
        <taxon>Plakobranchidae</taxon>
        <taxon>Plakobranchus</taxon>
    </lineage>
</organism>
<name>A0AAV4CJS3_9GAST</name>
<feature type="compositionally biased region" description="Basic residues" evidence="1">
    <location>
        <begin position="49"/>
        <end position="77"/>
    </location>
</feature>
<dbReference type="Proteomes" id="UP000735302">
    <property type="component" value="Unassembled WGS sequence"/>
</dbReference>
<feature type="region of interest" description="Disordered" evidence="1">
    <location>
        <begin position="27"/>
        <end position="77"/>
    </location>
</feature>
<keyword evidence="3" id="KW-1185">Reference proteome</keyword>
<dbReference type="EMBL" id="BLXT01006498">
    <property type="protein sequence ID" value="GFO31947.1"/>
    <property type="molecule type" value="Genomic_DNA"/>
</dbReference>
<proteinExistence type="predicted"/>
<evidence type="ECO:0000313" key="2">
    <source>
        <dbReference type="EMBL" id="GFO31947.1"/>
    </source>
</evidence>
<dbReference type="AlphaFoldDB" id="A0AAV4CJS3"/>
<evidence type="ECO:0000256" key="1">
    <source>
        <dbReference type="SAM" id="MobiDB-lite"/>
    </source>
</evidence>
<reference evidence="2 3" key="1">
    <citation type="journal article" date="2021" name="Elife">
        <title>Chloroplast acquisition without the gene transfer in kleptoplastic sea slugs, Plakobranchus ocellatus.</title>
        <authorList>
            <person name="Maeda T."/>
            <person name="Takahashi S."/>
            <person name="Yoshida T."/>
            <person name="Shimamura S."/>
            <person name="Takaki Y."/>
            <person name="Nagai Y."/>
            <person name="Toyoda A."/>
            <person name="Suzuki Y."/>
            <person name="Arimoto A."/>
            <person name="Ishii H."/>
            <person name="Satoh N."/>
            <person name="Nishiyama T."/>
            <person name="Hasebe M."/>
            <person name="Maruyama T."/>
            <person name="Minagawa J."/>
            <person name="Obokata J."/>
            <person name="Shigenobu S."/>
        </authorList>
    </citation>
    <scope>NUCLEOTIDE SEQUENCE [LARGE SCALE GENOMIC DNA]</scope>
</reference>
<protein>
    <submittedName>
        <fullName evidence="2">Uncharacterized protein</fullName>
    </submittedName>
</protein>
<evidence type="ECO:0000313" key="3">
    <source>
        <dbReference type="Proteomes" id="UP000735302"/>
    </source>
</evidence>